<evidence type="ECO:0000256" key="2">
    <source>
        <dbReference type="ARBA" id="ARBA00007639"/>
    </source>
</evidence>
<sequence length="308" mass="34151">MKRTKWIAAALCIALFFSGCAKEQDQEKHIFGATYMTRNNPYFDVLNDEIAEGVEANGDKLIVRDPLQDQEKQNQQILDMIDEGIEILFLNPVDKVKVKPALKACQEAGVEIINIDTQVDDTDYVLSTIETDNYQAGQECAKDMMKRVDSARIIILDNPMQDSIVQRVQGFLDTIEGHPEYQVAQQIFSGGEIEISVEVVSGLLDEDFNVVFGGNDPSALGALAALQKAGREEGILIYGVDGSPDFKAMLDLGYVTGTSSQSPETIGKMATEMAYQAMNGKEVEKYVKLPSRLITKENLMNYDIDGWQ</sequence>
<proteinExistence type="inferred from homology"/>
<dbReference type="Pfam" id="PF13407">
    <property type="entry name" value="Peripla_BP_4"/>
    <property type="match status" value="1"/>
</dbReference>
<dbReference type="PANTHER" id="PTHR46847:SF1">
    <property type="entry name" value="D-ALLOSE-BINDING PERIPLASMIC PROTEIN-RELATED"/>
    <property type="match status" value="1"/>
</dbReference>
<comment type="subcellular location">
    <subcellularLocation>
        <location evidence="1">Cell envelope</location>
    </subcellularLocation>
</comment>
<evidence type="ECO:0000256" key="1">
    <source>
        <dbReference type="ARBA" id="ARBA00004196"/>
    </source>
</evidence>
<name>A0A9W6CDE8_9FIRM</name>
<dbReference type="Gene3D" id="3.40.50.2300">
    <property type="match status" value="2"/>
</dbReference>
<feature type="signal peptide" evidence="4">
    <location>
        <begin position="1"/>
        <end position="21"/>
    </location>
</feature>
<accession>A0A9W6CDE8</accession>
<dbReference type="CDD" id="cd19971">
    <property type="entry name" value="PBP1_ABC_sugar_binding-like"/>
    <property type="match status" value="1"/>
</dbReference>
<dbReference type="InterPro" id="IPR028082">
    <property type="entry name" value="Peripla_BP_I"/>
</dbReference>
<evidence type="ECO:0000313" key="7">
    <source>
        <dbReference type="Proteomes" id="UP001145145"/>
    </source>
</evidence>
<comment type="caution">
    <text evidence="6">The sequence shown here is derived from an EMBL/GenBank/DDBJ whole genome shotgun (WGS) entry which is preliminary data.</text>
</comment>
<dbReference type="GO" id="GO:0030246">
    <property type="term" value="F:carbohydrate binding"/>
    <property type="evidence" value="ECO:0007669"/>
    <property type="project" value="UniProtKB-ARBA"/>
</dbReference>
<dbReference type="RefSeq" id="WP_281873793.1">
    <property type="nucleotide sequence ID" value="NZ_BSBO01000038.1"/>
</dbReference>
<evidence type="ECO:0000259" key="5">
    <source>
        <dbReference type="Pfam" id="PF13407"/>
    </source>
</evidence>
<dbReference type="InterPro" id="IPR025997">
    <property type="entry name" value="SBP_2_dom"/>
</dbReference>
<protein>
    <submittedName>
        <fullName evidence="6">Ribose ABC transporter substrate-binding protein</fullName>
    </submittedName>
</protein>
<gene>
    <name evidence="6" type="primary">rbsB_2</name>
    <name evidence="6" type="ORF">Selli1_29950</name>
</gene>
<reference evidence="6 7" key="1">
    <citation type="journal article" date="2023" name="Int. J. Syst. Evol. Microbiol.">
        <title>Sellimonas catena sp. nov., isolated from human faeces.</title>
        <authorList>
            <person name="Hisatomi A."/>
            <person name="Ohkuma M."/>
            <person name="Sakamoto M."/>
        </authorList>
    </citation>
    <scope>NUCLEOTIDE SEQUENCE [LARGE SCALE GENOMIC DNA]</scope>
    <source>
        <strain evidence="6 7">12EGH17</strain>
    </source>
</reference>
<evidence type="ECO:0000313" key="6">
    <source>
        <dbReference type="EMBL" id="GLG05821.1"/>
    </source>
</evidence>
<feature type="chain" id="PRO_5040841055" evidence="4">
    <location>
        <begin position="22"/>
        <end position="308"/>
    </location>
</feature>
<organism evidence="6 7">
    <name type="scientific">Sellimonas catena</name>
    <dbReference type="NCBI Taxonomy" id="2994035"/>
    <lineage>
        <taxon>Bacteria</taxon>
        <taxon>Bacillati</taxon>
        <taxon>Bacillota</taxon>
        <taxon>Clostridia</taxon>
        <taxon>Lachnospirales</taxon>
        <taxon>Lachnospiraceae</taxon>
        <taxon>Sellimonas</taxon>
    </lineage>
</organism>
<dbReference type="AlphaFoldDB" id="A0A9W6CDE8"/>
<keyword evidence="7" id="KW-1185">Reference proteome</keyword>
<feature type="domain" description="Periplasmic binding protein" evidence="5">
    <location>
        <begin position="36"/>
        <end position="282"/>
    </location>
</feature>
<keyword evidence="3 4" id="KW-0732">Signal</keyword>
<dbReference type="PANTHER" id="PTHR46847">
    <property type="entry name" value="D-ALLOSE-BINDING PERIPLASMIC PROTEIN-RELATED"/>
    <property type="match status" value="1"/>
</dbReference>
<dbReference type="SUPFAM" id="SSF53822">
    <property type="entry name" value="Periplasmic binding protein-like I"/>
    <property type="match status" value="1"/>
</dbReference>
<evidence type="ECO:0000256" key="3">
    <source>
        <dbReference type="ARBA" id="ARBA00022729"/>
    </source>
</evidence>
<dbReference type="PROSITE" id="PS51257">
    <property type="entry name" value="PROKAR_LIPOPROTEIN"/>
    <property type="match status" value="1"/>
</dbReference>
<dbReference type="GO" id="GO:0030313">
    <property type="term" value="C:cell envelope"/>
    <property type="evidence" value="ECO:0007669"/>
    <property type="project" value="UniProtKB-SubCell"/>
</dbReference>
<comment type="similarity">
    <text evidence="2">Belongs to the bacterial solute-binding protein 2 family.</text>
</comment>
<dbReference type="EMBL" id="BSBO01000038">
    <property type="protein sequence ID" value="GLG05821.1"/>
    <property type="molecule type" value="Genomic_DNA"/>
</dbReference>
<evidence type="ECO:0000256" key="4">
    <source>
        <dbReference type="SAM" id="SignalP"/>
    </source>
</evidence>
<dbReference type="Proteomes" id="UP001145145">
    <property type="component" value="Unassembled WGS sequence"/>
</dbReference>